<accession>A0ABT7QW26</accession>
<dbReference type="InterPro" id="IPR036852">
    <property type="entry name" value="Peptidase_S8/S53_dom_sf"/>
</dbReference>
<dbReference type="PANTHER" id="PTHR43806">
    <property type="entry name" value="PEPTIDASE S8"/>
    <property type="match status" value="1"/>
</dbReference>
<evidence type="ECO:0000313" key="9">
    <source>
        <dbReference type="Proteomes" id="UP001169069"/>
    </source>
</evidence>
<dbReference type="InterPro" id="IPR035986">
    <property type="entry name" value="PKD_dom_sf"/>
</dbReference>
<keyword evidence="2 5" id="KW-0645">Protease</keyword>
<keyword evidence="3 5" id="KW-0378">Hydrolase</keyword>
<dbReference type="PROSITE" id="PS51892">
    <property type="entry name" value="SUBTILASE"/>
    <property type="match status" value="1"/>
</dbReference>
<dbReference type="InterPro" id="IPR013783">
    <property type="entry name" value="Ig-like_fold"/>
</dbReference>
<evidence type="ECO:0000256" key="5">
    <source>
        <dbReference type="PROSITE-ProRule" id="PRU01240"/>
    </source>
</evidence>
<dbReference type="RefSeq" id="WP_289412338.1">
    <property type="nucleotide sequence ID" value="NZ_JAQIBD010000001.1"/>
</dbReference>
<dbReference type="CDD" id="cd00063">
    <property type="entry name" value="FN3"/>
    <property type="match status" value="1"/>
</dbReference>
<evidence type="ECO:0000256" key="6">
    <source>
        <dbReference type="RuleBase" id="RU003355"/>
    </source>
</evidence>
<dbReference type="PROSITE" id="PS00138">
    <property type="entry name" value="SUBTILASE_SER"/>
    <property type="match status" value="1"/>
</dbReference>
<dbReference type="InterPro" id="IPR022409">
    <property type="entry name" value="PKD/Chitinase_dom"/>
</dbReference>
<dbReference type="InterPro" id="IPR036116">
    <property type="entry name" value="FN3_sf"/>
</dbReference>
<dbReference type="Pfam" id="PF18911">
    <property type="entry name" value="PKD_4"/>
    <property type="match status" value="1"/>
</dbReference>
<feature type="active site" description="Charge relay system" evidence="5">
    <location>
        <position position="176"/>
    </location>
</feature>
<dbReference type="PANTHER" id="PTHR43806:SF11">
    <property type="entry name" value="CEREVISIN-RELATED"/>
    <property type="match status" value="1"/>
</dbReference>
<comment type="similarity">
    <text evidence="1 5 6">Belongs to the peptidase S8 family.</text>
</comment>
<dbReference type="SUPFAM" id="SSF49265">
    <property type="entry name" value="Fibronectin type III"/>
    <property type="match status" value="1"/>
</dbReference>
<dbReference type="InterPro" id="IPR050131">
    <property type="entry name" value="Peptidase_S8_subtilisin-like"/>
</dbReference>
<dbReference type="SUPFAM" id="SSF52743">
    <property type="entry name" value="Subtilisin-like"/>
    <property type="match status" value="1"/>
</dbReference>
<dbReference type="Gene3D" id="3.40.50.200">
    <property type="entry name" value="Peptidase S8/S53 domain"/>
    <property type="match status" value="1"/>
</dbReference>
<sequence length="584" mass="63253">MKKKISLLVIIGVGIANIAQTTPSDKIRPGVVLYKIKKDATANELKSLNALLNSHVLREETVDGINLHIAQLNSKGREQAISKLLRGTGAVKFAEPDMIVSPSNTPNDPDFSNQWHHVTINSTYAWDTITSPEDIQAVKVCVLDTGVDQDHPDLMDNLLPGYNANHLRSVEDFHGHGTGTAGVIGAVGNNAEGISGVLWDVNIIPVQINNKTDDSTAYLSTMAKGIKWCADQGVKVANLSYEGANASTIDDAATYLREHGGLLFMSAGNSGNFYDTSFYPDWKSFIIVGSTNKSDIKSAFSNYGPFIDLVAPGESILTTYLGGKYVYYSGTSFSSPMVAGVGAMIFGLNPNFTPDEVENILLNSVVDLGDPGEDDMYGKGRLDAQKAVDMALEYISTAYQNPVPVASMTYLSDYTPRVVEFDGSSSSDDGTIISYLWDFGDGSGGEGMVLEHTYENPGQYYATLTVRDDQNLSATSEVLTVEVSTDPNFIHAPSALSSSENANSITLSWVDNSENEDGFMIERAKRVKGKYLFTPLSETASNINTFTDTIGEQGTYQYRVKAFNEIESSAYSNVVTVTVKKNNI</sequence>
<proteinExistence type="inferred from homology"/>
<evidence type="ECO:0000313" key="8">
    <source>
        <dbReference type="EMBL" id="MDM5271040.1"/>
    </source>
</evidence>
<protein>
    <submittedName>
        <fullName evidence="8">S8 family serine peptidase</fullName>
    </submittedName>
</protein>
<dbReference type="Gene3D" id="2.60.40.10">
    <property type="entry name" value="Immunoglobulins"/>
    <property type="match status" value="2"/>
</dbReference>
<evidence type="ECO:0000256" key="2">
    <source>
        <dbReference type="ARBA" id="ARBA00022670"/>
    </source>
</evidence>
<dbReference type="CDD" id="cd00146">
    <property type="entry name" value="PKD"/>
    <property type="match status" value="1"/>
</dbReference>
<dbReference type="InterPro" id="IPR015500">
    <property type="entry name" value="Peptidase_S8_subtilisin-rel"/>
</dbReference>
<dbReference type="Pfam" id="PF00082">
    <property type="entry name" value="Peptidase_S8"/>
    <property type="match status" value="1"/>
</dbReference>
<dbReference type="PRINTS" id="PR00723">
    <property type="entry name" value="SUBTILISIN"/>
</dbReference>
<dbReference type="InterPro" id="IPR023828">
    <property type="entry name" value="Peptidase_S8_Ser-AS"/>
</dbReference>
<name>A0ABT7QW26_9BACT</name>
<dbReference type="PROSITE" id="PS50093">
    <property type="entry name" value="PKD"/>
    <property type="match status" value="1"/>
</dbReference>
<feature type="domain" description="PKD" evidence="7">
    <location>
        <begin position="419"/>
        <end position="488"/>
    </location>
</feature>
<dbReference type="Proteomes" id="UP001169069">
    <property type="component" value="Unassembled WGS sequence"/>
</dbReference>
<reference evidence="8" key="1">
    <citation type="submission" date="2023-01" db="EMBL/GenBank/DDBJ databases">
        <title>Sulfurovum sp. zt1-1 genome assembly.</title>
        <authorList>
            <person name="Wang J."/>
        </authorList>
    </citation>
    <scope>NUCLEOTIDE SEQUENCE</scope>
    <source>
        <strain evidence="8">Zt1-1</strain>
    </source>
</reference>
<dbReference type="SUPFAM" id="SSF49299">
    <property type="entry name" value="PKD domain"/>
    <property type="match status" value="1"/>
</dbReference>
<feature type="active site" description="Charge relay system" evidence="5">
    <location>
        <position position="332"/>
    </location>
</feature>
<evidence type="ECO:0000256" key="1">
    <source>
        <dbReference type="ARBA" id="ARBA00011073"/>
    </source>
</evidence>
<dbReference type="PROSITE" id="PS00136">
    <property type="entry name" value="SUBTILASE_ASP"/>
    <property type="match status" value="1"/>
</dbReference>
<dbReference type="InterPro" id="IPR000601">
    <property type="entry name" value="PKD_dom"/>
</dbReference>
<feature type="active site" description="Charge relay system" evidence="5">
    <location>
        <position position="144"/>
    </location>
</feature>
<dbReference type="EMBL" id="JAQIBD010000001">
    <property type="protein sequence ID" value="MDM5271040.1"/>
    <property type="molecule type" value="Genomic_DNA"/>
</dbReference>
<evidence type="ECO:0000259" key="7">
    <source>
        <dbReference type="PROSITE" id="PS50093"/>
    </source>
</evidence>
<keyword evidence="9" id="KW-1185">Reference proteome</keyword>
<dbReference type="InterPro" id="IPR000209">
    <property type="entry name" value="Peptidase_S8/S53_dom"/>
</dbReference>
<evidence type="ECO:0000256" key="3">
    <source>
        <dbReference type="ARBA" id="ARBA00022801"/>
    </source>
</evidence>
<keyword evidence="4 5" id="KW-0720">Serine protease</keyword>
<dbReference type="SMART" id="SM00089">
    <property type="entry name" value="PKD"/>
    <property type="match status" value="1"/>
</dbReference>
<dbReference type="InterPro" id="IPR003961">
    <property type="entry name" value="FN3_dom"/>
</dbReference>
<organism evidence="8 9">
    <name type="scientific">Sulfurovum zhangzhouensis</name>
    <dbReference type="NCBI Taxonomy" id="3019067"/>
    <lineage>
        <taxon>Bacteria</taxon>
        <taxon>Pseudomonadati</taxon>
        <taxon>Campylobacterota</taxon>
        <taxon>Epsilonproteobacteria</taxon>
        <taxon>Campylobacterales</taxon>
        <taxon>Sulfurovaceae</taxon>
        <taxon>Sulfurovum</taxon>
    </lineage>
</organism>
<gene>
    <name evidence="8" type="ORF">PGH07_02485</name>
</gene>
<comment type="caution">
    <text evidence="8">The sequence shown here is derived from an EMBL/GenBank/DDBJ whole genome shotgun (WGS) entry which is preliminary data.</text>
</comment>
<evidence type="ECO:0000256" key="4">
    <source>
        <dbReference type="ARBA" id="ARBA00022825"/>
    </source>
</evidence>
<dbReference type="InterPro" id="IPR023827">
    <property type="entry name" value="Peptidase_S8_Asp-AS"/>
</dbReference>